<proteinExistence type="predicted"/>
<evidence type="ECO:0000256" key="2">
    <source>
        <dbReference type="ARBA" id="ARBA00023125"/>
    </source>
</evidence>
<keyword evidence="6" id="KW-1185">Reference proteome</keyword>
<reference evidence="5" key="1">
    <citation type="submission" date="2023-07" db="EMBL/GenBank/DDBJ databases">
        <title>Ureibacillus sp. isolated from freshwater well.</title>
        <authorList>
            <person name="Kirdat K."/>
            <person name="Bhatt A."/>
            <person name="Teware R."/>
            <person name="Bhavsar Y."/>
            <person name="Yadav A."/>
        </authorList>
    </citation>
    <scope>NUCLEOTIDE SEQUENCE</scope>
    <source>
        <strain evidence="5">BA0131</strain>
    </source>
</reference>
<keyword evidence="2" id="KW-0238">DNA-binding</keyword>
<name>A0ABT8GVZ3_9BACL</name>
<gene>
    <name evidence="5" type="ORF">QYB95_18750</name>
</gene>
<dbReference type="SUPFAM" id="SSF48008">
    <property type="entry name" value="GntR ligand-binding domain-like"/>
    <property type="match status" value="1"/>
</dbReference>
<dbReference type="PRINTS" id="PR00035">
    <property type="entry name" value="HTHGNTR"/>
</dbReference>
<dbReference type="InterPro" id="IPR036390">
    <property type="entry name" value="WH_DNA-bd_sf"/>
</dbReference>
<sequence length="222" mass="26283">MCAQLERVQPLYEQYYALLKNRIMTNEYPPNARLIDTQLAKEFGTSRSPIREALRMLEQEGLLVNNKGILTVYEPTLIDLVELYKVRSGLEYSAVYWATEYQTEEFIVALDDCLEKTKEALNEKDYKTVIQLNTKFHDLILYASKNSRLIEMMEKIRSLILLYRNILFLDFDLDYNFLEDHERVSHFIKTKDSKKSAEVIVDHINNDIAYFKKVFNKKNRSE</sequence>
<evidence type="ECO:0000313" key="5">
    <source>
        <dbReference type="EMBL" id="MDN4495583.1"/>
    </source>
</evidence>
<dbReference type="InterPro" id="IPR008920">
    <property type="entry name" value="TF_FadR/GntR_C"/>
</dbReference>
<dbReference type="Proteomes" id="UP001172743">
    <property type="component" value="Unassembled WGS sequence"/>
</dbReference>
<dbReference type="InterPro" id="IPR011711">
    <property type="entry name" value="GntR_C"/>
</dbReference>
<evidence type="ECO:0000259" key="4">
    <source>
        <dbReference type="PROSITE" id="PS50949"/>
    </source>
</evidence>
<keyword evidence="1" id="KW-0805">Transcription regulation</keyword>
<dbReference type="EMBL" id="JAUHTQ010000026">
    <property type="protein sequence ID" value="MDN4495583.1"/>
    <property type="molecule type" value="Genomic_DNA"/>
</dbReference>
<dbReference type="Gene3D" id="1.20.120.530">
    <property type="entry name" value="GntR ligand-binding domain-like"/>
    <property type="match status" value="1"/>
</dbReference>
<accession>A0ABT8GVZ3</accession>
<protein>
    <submittedName>
        <fullName evidence="5">GntR family transcriptional regulator</fullName>
    </submittedName>
</protein>
<evidence type="ECO:0000256" key="3">
    <source>
        <dbReference type="ARBA" id="ARBA00023163"/>
    </source>
</evidence>
<dbReference type="RefSeq" id="WP_301139893.1">
    <property type="nucleotide sequence ID" value="NZ_JAUHTQ010000026.1"/>
</dbReference>
<dbReference type="PANTHER" id="PTHR43537">
    <property type="entry name" value="TRANSCRIPTIONAL REGULATOR, GNTR FAMILY"/>
    <property type="match status" value="1"/>
</dbReference>
<dbReference type="InterPro" id="IPR000524">
    <property type="entry name" value="Tscrpt_reg_HTH_GntR"/>
</dbReference>
<dbReference type="SMART" id="SM00895">
    <property type="entry name" value="FCD"/>
    <property type="match status" value="1"/>
</dbReference>
<dbReference type="CDD" id="cd07377">
    <property type="entry name" value="WHTH_GntR"/>
    <property type="match status" value="1"/>
</dbReference>
<dbReference type="PANTHER" id="PTHR43537:SF47">
    <property type="entry name" value="REGULATORY PROTEIN GNTR HTH"/>
    <property type="match status" value="1"/>
</dbReference>
<evidence type="ECO:0000313" key="6">
    <source>
        <dbReference type="Proteomes" id="UP001172743"/>
    </source>
</evidence>
<feature type="domain" description="HTH gntR-type" evidence="4">
    <location>
        <begin position="9"/>
        <end position="76"/>
    </location>
</feature>
<dbReference type="InterPro" id="IPR036388">
    <property type="entry name" value="WH-like_DNA-bd_sf"/>
</dbReference>
<dbReference type="SUPFAM" id="SSF46785">
    <property type="entry name" value="Winged helix' DNA-binding domain"/>
    <property type="match status" value="1"/>
</dbReference>
<organism evidence="5 6">
    <name type="scientific">Ureibacillus aquaedulcis</name>
    <dbReference type="NCBI Taxonomy" id="3058421"/>
    <lineage>
        <taxon>Bacteria</taxon>
        <taxon>Bacillati</taxon>
        <taxon>Bacillota</taxon>
        <taxon>Bacilli</taxon>
        <taxon>Bacillales</taxon>
        <taxon>Caryophanaceae</taxon>
        <taxon>Ureibacillus</taxon>
    </lineage>
</organism>
<keyword evidence="3" id="KW-0804">Transcription</keyword>
<dbReference type="Gene3D" id="1.10.10.10">
    <property type="entry name" value="Winged helix-like DNA-binding domain superfamily/Winged helix DNA-binding domain"/>
    <property type="match status" value="1"/>
</dbReference>
<dbReference type="Pfam" id="PF07729">
    <property type="entry name" value="FCD"/>
    <property type="match status" value="1"/>
</dbReference>
<dbReference type="SMART" id="SM00345">
    <property type="entry name" value="HTH_GNTR"/>
    <property type="match status" value="1"/>
</dbReference>
<dbReference type="PROSITE" id="PS50949">
    <property type="entry name" value="HTH_GNTR"/>
    <property type="match status" value="1"/>
</dbReference>
<evidence type="ECO:0000256" key="1">
    <source>
        <dbReference type="ARBA" id="ARBA00023015"/>
    </source>
</evidence>
<dbReference type="Pfam" id="PF00392">
    <property type="entry name" value="GntR"/>
    <property type="match status" value="1"/>
</dbReference>
<comment type="caution">
    <text evidence="5">The sequence shown here is derived from an EMBL/GenBank/DDBJ whole genome shotgun (WGS) entry which is preliminary data.</text>
</comment>